<protein>
    <recommendedName>
        <fullName evidence="11">HTH-type transcriptional regulatory protein TyrR</fullName>
    </recommendedName>
</protein>
<dbReference type="Pfam" id="PF13188">
    <property type="entry name" value="PAS_8"/>
    <property type="match status" value="1"/>
</dbReference>
<dbReference type="CDD" id="cd00130">
    <property type="entry name" value="PAS"/>
    <property type="match status" value="1"/>
</dbReference>
<dbReference type="Proteomes" id="UP000028630">
    <property type="component" value="Unassembled WGS sequence"/>
</dbReference>
<name>A0A085AIL1_9ENTR</name>
<dbReference type="SUPFAM" id="SSF55785">
    <property type="entry name" value="PYP-like sensor domain (PAS domain)"/>
    <property type="match status" value="1"/>
</dbReference>
<dbReference type="EMBL" id="JMTB01000034">
    <property type="protein sequence ID" value="KFC10056.1"/>
    <property type="molecule type" value="Genomic_DNA"/>
</dbReference>
<dbReference type="InterPro" id="IPR025662">
    <property type="entry name" value="Sigma_54_int_dom_ATP-bd_1"/>
</dbReference>
<dbReference type="Gene3D" id="3.30.70.260">
    <property type="match status" value="1"/>
</dbReference>
<feature type="domain" description="ACT" evidence="14">
    <location>
        <begin position="2"/>
        <end position="72"/>
    </location>
</feature>
<dbReference type="eggNOG" id="COG3283">
    <property type="taxonomic scope" value="Bacteria"/>
</dbReference>
<dbReference type="SMART" id="SM00382">
    <property type="entry name" value="AAA"/>
    <property type="match status" value="1"/>
</dbReference>
<dbReference type="InterPro" id="IPR058031">
    <property type="entry name" value="AAA_lid_NorR"/>
</dbReference>
<dbReference type="SMART" id="SM00091">
    <property type="entry name" value="PAS"/>
    <property type="match status" value="1"/>
</dbReference>
<comment type="caution">
    <text evidence="15">The sequence shown here is derived from an EMBL/GenBank/DDBJ whole genome shotgun (WGS) entry which is preliminary data.</text>
</comment>
<dbReference type="NCBIfam" id="TIGR04381">
    <property type="entry name" value="HTH_TypR"/>
    <property type="match status" value="1"/>
</dbReference>
<keyword evidence="8" id="KW-0238">DNA-binding</keyword>
<dbReference type="PROSITE" id="PS51671">
    <property type="entry name" value="ACT"/>
    <property type="match status" value="1"/>
</dbReference>
<dbReference type="PANTHER" id="PTHR32071:SF3">
    <property type="entry name" value="HTH-TYPE TRANSCRIPTIONAL REGULATORY PROTEIN TYRR"/>
    <property type="match status" value="1"/>
</dbReference>
<dbReference type="PROSITE" id="PS00675">
    <property type="entry name" value="SIGMA54_INTERACT_1"/>
    <property type="match status" value="1"/>
</dbReference>
<dbReference type="OrthoDB" id="9804019at2"/>
<feature type="domain" description="Sigma-54 factor interaction" evidence="12">
    <location>
        <begin position="206"/>
        <end position="428"/>
    </location>
</feature>
<evidence type="ECO:0000256" key="11">
    <source>
        <dbReference type="ARBA" id="ARBA00029500"/>
    </source>
</evidence>
<dbReference type="Pfam" id="PF00158">
    <property type="entry name" value="Sigma54_activat"/>
    <property type="match status" value="1"/>
</dbReference>
<keyword evidence="16" id="KW-1185">Reference proteome</keyword>
<dbReference type="InterPro" id="IPR025943">
    <property type="entry name" value="Sigma_54_int_dom_ATP-bd_2"/>
</dbReference>
<evidence type="ECO:0000256" key="5">
    <source>
        <dbReference type="ARBA" id="ARBA00022797"/>
    </source>
</evidence>
<dbReference type="PROSITE" id="PS00688">
    <property type="entry name" value="SIGMA54_INTERACT_3"/>
    <property type="match status" value="1"/>
</dbReference>
<keyword evidence="4" id="KW-0547">Nucleotide-binding</keyword>
<comment type="subcellular location">
    <subcellularLocation>
        <location evidence="1">Cytoplasm</location>
    </subcellularLocation>
</comment>
<dbReference type="InterPro" id="IPR003593">
    <property type="entry name" value="AAA+_ATPase"/>
</dbReference>
<dbReference type="InterPro" id="IPR002078">
    <property type="entry name" value="Sigma_54_int"/>
</dbReference>
<evidence type="ECO:0000259" key="14">
    <source>
        <dbReference type="PROSITE" id="PS51671"/>
    </source>
</evidence>
<reference evidence="16" key="1">
    <citation type="submission" date="2014-05" db="EMBL/GenBank/DDBJ databases">
        <title>ATOL: Assembling a taxonomically balanced genome-scale reconstruction of the evolutionary history of the Enterobacteriaceae.</title>
        <authorList>
            <person name="Plunkett G. III"/>
            <person name="Neeno-Eckwall E.C."/>
            <person name="Glasner J.D."/>
            <person name="Perna N.T."/>
        </authorList>
    </citation>
    <scope>NUCLEOTIDE SEQUENCE [LARGE SCALE GENOMIC DNA]</scope>
    <source>
        <strain evidence="16">ATCC 49490</strain>
    </source>
</reference>
<dbReference type="Gene3D" id="3.30.450.20">
    <property type="entry name" value="PAS domain"/>
    <property type="match status" value="1"/>
</dbReference>
<evidence type="ECO:0000256" key="1">
    <source>
        <dbReference type="ARBA" id="ARBA00004496"/>
    </source>
</evidence>
<dbReference type="InterPro" id="IPR030828">
    <property type="entry name" value="HTH_TyrR"/>
</dbReference>
<dbReference type="GO" id="GO:0006355">
    <property type="term" value="P:regulation of DNA-templated transcription"/>
    <property type="evidence" value="ECO:0007669"/>
    <property type="project" value="InterPro"/>
</dbReference>
<evidence type="ECO:0000256" key="4">
    <source>
        <dbReference type="ARBA" id="ARBA00022741"/>
    </source>
</evidence>
<dbReference type="FunFam" id="3.30.70.260:FF:000013">
    <property type="entry name" value="TyrR family transcriptional regulator"/>
    <property type="match status" value="1"/>
</dbReference>
<dbReference type="InterPro" id="IPR035965">
    <property type="entry name" value="PAS-like_dom_sf"/>
</dbReference>
<keyword evidence="10" id="KW-0804">Transcription</keyword>
<evidence type="ECO:0000256" key="10">
    <source>
        <dbReference type="ARBA" id="ARBA00023163"/>
    </source>
</evidence>
<evidence type="ECO:0000259" key="13">
    <source>
        <dbReference type="PROSITE" id="PS50112"/>
    </source>
</evidence>
<evidence type="ECO:0000313" key="15">
    <source>
        <dbReference type="EMBL" id="KFC10056.1"/>
    </source>
</evidence>
<dbReference type="SUPFAM" id="SSF46689">
    <property type="entry name" value="Homeodomain-like"/>
    <property type="match status" value="1"/>
</dbReference>
<dbReference type="GO" id="GO:0005524">
    <property type="term" value="F:ATP binding"/>
    <property type="evidence" value="ECO:0007669"/>
    <property type="project" value="UniProtKB-KW"/>
</dbReference>
<keyword evidence="7" id="KW-0805">Transcription regulation</keyword>
<dbReference type="PANTHER" id="PTHR32071">
    <property type="entry name" value="TRANSCRIPTIONAL REGULATORY PROTEIN"/>
    <property type="match status" value="1"/>
</dbReference>
<dbReference type="CDD" id="cd04877">
    <property type="entry name" value="ACT_TyrR"/>
    <property type="match status" value="1"/>
</dbReference>
<dbReference type="Gene3D" id="1.10.10.60">
    <property type="entry name" value="Homeodomain-like"/>
    <property type="match status" value="1"/>
</dbReference>
<evidence type="ECO:0000256" key="9">
    <source>
        <dbReference type="ARBA" id="ARBA00023159"/>
    </source>
</evidence>
<dbReference type="Gene3D" id="3.40.50.300">
    <property type="entry name" value="P-loop containing nucleotide triphosphate hydrolases"/>
    <property type="match status" value="1"/>
</dbReference>
<keyword evidence="9" id="KW-0010">Activator</keyword>
<dbReference type="PROSITE" id="PS50112">
    <property type="entry name" value="PAS"/>
    <property type="match status" value="1"/>
</dbReference>
<keyword evidence="6" id="KW-0067">ATP-binding</keyword>
<dbReference type="FunFam" id="1.10.10.60:FF:000112">
    <property type="entry name" value="TyrR family transcriptional regulator"/>
    <property type="match status" value="1"/>
</dbReference>
<dbReference type="GO" id="GO:0003677">
    <property type="term" value="F:DNA binding"/>
    <property type="evidence" value="ECO:0007669"/>
    <property type="project" value="UniProtKB-KW"/>
</dbReference>
<dbReference type="RefSeq" id="WP_038154242.1">
    <property type="nucleotide sequence ID" value="NZ_JMTB01000034.1"/>
</dbReference>
<feature type="domain" description="PAS" evidence="13">
    <location>
        <begin position="78"/>
        <end position="124"/>
    </location>
</feature>
<dbReference type="InterPro" id="IPR025944">
    <property type="entry name" value="Sigma_54_int_dom_CS"/>
</dbReference>
<dbReference type="FunFam" id="3.40.50.300:FF:000006">
    <property type="entry name" value="DNA-binding transcriptional regulator NtrC"/>
    <property type="match status" value="1"/>
</dbReference>
<evidence type="ECO:0000256" key="3">
    <source>
        <dbReference type="ARBA" id="ARBA00022491"/>
    </source>
</evidence>
<dbReference type="Pfam" id="PF18024">
    <property type="entry name" value="HTH_50"/>
    <property type="match status" value="1"/>
</dbReference>
<dbReference type="InterPro" id="IPR027417">
    <property type="entry name" value="P-loop_NTPase"/>
</dbReference>
<proteinExistence type="predicted"/>
<dbReference type="AlphaFoldDB" id="A0A085AIL1"/>
<dbReference type="InterPro" id="IPR002912">
    <property type="entry name" value="ACT_dom"/>
</dbReference>
<evidence type="ECO:0000256" key="8">
    <source>
        <dbReference type="ARBA" id="ARBA00023125"/>
    </source>
</evidence>
<keyword evidence="5" id="KW-0058">Aromatic hydrocarbons catabolism</keyword>
<dbReference type="PROSITE" id="PS50045">
    <property type="entry name" value="SIGMA54_INTERACT_4"/>
    <property type="match status" value="1"/>
</dbReference>
<keyword evidence="3" id="KW-0678">Repressor</keyword>
<dbReference type="NCBIfam" id="NF008085">
    <property type="entry name" value="PRK10820.1"/>
    <property type="match status" value="1"/>
</dbReference>
<dbReference type="InterPro" id="IPR009057">
    <property type="entry name" value="Homeodomain-like_sf"/>
</dbReference>
<dbReference type="GO" id="GO:0016787">
    <property type="term" value="F:hydrolase activity"/>
    <property type="evidence" value="ECO:0007669"/>
    <property type="project" value="UniProtKB-KW"/>
</dbReference>
<dbReference type="CDD" id="cd00009">
    <property type="entry name" value="AAA"/>
    <property type="match status" value="1"/>
</dbReference>
<keyword evidence="15" id="KW-0378">Hydrolase</keyword>
<dbReference type="InterPro" id="IPR000014">
    <property type="entry name" value="PAS"/>
</dbReference>
<gene>
    <name evidence="15" type="primary">tyrR</name>
    <name evidence="15" type="ORF">GTGU_00704</name>
</gene>
<accession>A0A085AIL1</accession>
<keyword evidence="2" id="KW-0963">Cytoplasm</keyword>
<evidence type="ECO:0000256" key="6">
    <source>
        <dbReference type="ARBA" id="ARBA00022840"/>
    </source>
</evidence>
<sequence>MRLEVFCQDRLGLTRELLDLLVLRGIDLRGIDIDPIGRIYLNFAELEFTTFSSLMAEIRRIAGVTDVRTVPWMPSEREHLALSALLEAMPEPVLSLDTKCKVELANPASCQLFGQAPERLRNQNAGQLIPGFNFQRWLEAATVESHAEHVVVNGQNFLLEITPVYLEGENAERVLTGAVAMLRSTVRMGRQLQTMTSQDTSAFSQIVAASPKMRHVVEQARKLAMLTAPLLISGDTGTGKDLLAHACHLASPRAAKPYLALNCASIPEDAVESELFGHAPEGKKGFFEQANGGSVLLDEIGEMSPRMQAKLLRFLNDGTFRRVGEDHEVHVDVRVICATQKNLVELVQKGAFREDLYYRLNVLTLNIPPLRDRPQDIMPLTELFVARFADEQGIARPKLSADLNNVLTRYGWPGNVRQLKNAVYRALTQLEGYELRPQDILLPDFDASTVAVGEDAMEGSLDDITRRFERSVLTQLYRSFPSTRKLAKRLGVSHTAIANKLREYGLSQKKGEE</sequence>
<dbReference type="GO" id="GO:0005737">
    <property type="term" value="C:cytoplasm"/>
    <property type="evidence" value="ECO:0007669"/>
    <property type="project" value="UniProtKB-SubCell"/>
</dbReference>
<dbReference type="Gene3D" id="1.10.8.60">
    <property type="match status" value="1"/>
</dbReference>
<evidence type="ECO:0000256" key="2">
    <source>
        <dbReference type="ARBA" id="ARBA00022490"/>
    </source>
</evidence>
<dbReference type="Pfam" id="PF25601">
    <property type="entry name" value="AAA_lid_14"/>
    <property type="match status" value="1"/>
</dbReference>
<evidence type="ECO:0000313" key="16">
    <source>
        <dbReference type="Proteomes" id="UP000028630"/>
    </source>
</evidence>
<dbReference type="PROSITE" id="PS00676">
    <property type="entry name" value="SIGMA54_INTERACT_2"/>
    <property type="match status" value="1"/>
</dbReference>
<evidence type="ECO:0000256" key="7">
    <source>
        <dbReference type="ARBA" id="ARBA00023015"/>
    </source>
</evidence>
<evidence type="ECO:0000259" key="12">
    <source>
        <dbReference type="PROSITE" id="PS50045"/>
    </source>
</evidence>
<organism evidence="15 16">
    <name type="scientific">Trabulsiella guamensis ATCC 49490</name>
    <dbReference type="NCBI Taxonomy" id="1005994"/>
    <lineage>
        <taxon>Bacteria</taxon>
        <taxon>Pseudomonadati</taxon>
        <taxon>Pseudomonadota</taxon>
        <taxon>Gammaproteobacteria</taxon>
        <taxon>Enterobacterales</taxon>
        <taxon>Enterobacteriaceae</taxon>
        <taxon>Trabulsiella</taxon>
    </lineage>
</organism>
<dbReference type="SUPFAM" id="SSF52540">
    <property type="entry name" value="P-loop containing nucleoside triphosphate hydrolases"/>
    <property type="match status" value="1"/>
</dbReference>